<dbReference type="EMBL" id="AMCI01009205">
    <property type="protein sequence ID" value="EJW89869.1"/>
    <property type="molecule type" value="Genomic_DNA"/>
</dbReference>
<proteinExistence type="predicted"/>
<sequence>MKQIRLIIAALSLSLPQVASAQTMKVYQGQVITAIPAATAADVVFAEGGGSFSVMGITYPVTKVDRIAFDHTTVAPRTVRVAYDDAQTWVTVSADIAPYLTIRAQGGHVSVMADPKLQQEVTYELAGKARQGSFYMDGEYKATLLLSDLTLTNPDSAAINIANGKRIKVKIPAQTVTTLTDGMAGIHDACFFINGHAEFEGGGSLQLVGNTKHAYASDEYTQFKPDFGTFRVTKAVSDAMHIEQYLQMEGGIFYLSGLQGDGIDVGITKNPTDEWNGQAFIRGGKIVVDVTADDVKGVKTDSALTFTGGTIEANVSGLGTKGISVGSDLLIQQTPDTPVLIKMNVTGTTYKPQDPVLESKCRGMKIKRDFTFDGGTIDMTVTGVKAKGISCDGQFIYFSGQTNVMPS</sequence>
<evidence type="ECO:0000313" key="1">
    <source>
        <dbReference type="EMBL" id="EJW89869.1"/>
    </source>
</evidence>
<reference evidence="1" key="1">
    <citation type="journal article" date="2012" name="PLoS ONE">
        <title>Gene sets for utilization of primary and secondary nutrition supplies in the distal gut of endangered iberian lynx.</title>
        <authorList>
            <person name="Alcaide M."/>
            <person name="Messina E."/>
            <person name="Richter M."/>
            <person name="Bargiela R."/>
            <person name="Peplies J."/>
            <person name="Huws S.A."/>
            <person name="Newbold C.J."/>
            <person name="Golyshin P.N."/>
            <person name="Simon M.A."/>
            <person name="Lopez G."/>
            <person name="Yakimov M.M."/>
            <person name="Ferrer M."/>
        </authorList>
    </citation>
    <scope>NUCLEOTIDE SEQUENCE</scope>
</reference>
<dbReference type="InterPro" id="IPR025584">
    <property type="entry name" value="Cthe_2159"/>
</dbReference>
<dbReference type="Pfam" id="PF14262">
    <property type="entry name" value="Cthe_2159"/>
    <property type="match status" value="1"/>
</dbReference>
<protein>
    <submittedName>
        <fullName evidence="1">Uncharacterized protein</fullName>
    </submittedName>
</protein>
<gene>
    <name evidence="1" type="ORF">EVA_22025</name>
</gene>
<organism evidence="1">
    <name type="scientific">gut metagenome</name>
    <dbReference type="NCBI Taxonomy" id="749906"/>
    <lineage>
        <taxon>unclassified sequences</taxon>
        <taxon>metagenomes</taxon>
        <taxon>organismal metagenomes</taxon>
    </lineage>
</organism>
<name>J9FR62_9ZZZZ</name>
<comment type="caution">
    <text evidence="1">The sequence shown here is derived from an EMBL/GenBank/DDBJ whole genome shotgun (WGS) entry which is preliminary data.</text>
</comment>
<accession>J9FR62</accession>
<dbReference type="AlphaFoldDB" id="J9FR62"/>